<gene>
    <name evidence="8" type="ORF">MVEN_01518400</name>
</gene>
<evidence type="ECO:0000256" key="2">
    <source>
        <dbReference type="ARBA" id="ARBA00022741"/>
    </source>
</evidence>
<dbReference type="Gene3D" id="1.20.120.1080">
    <property type="match status" value="1"/>
</dbReference>
<dbReference type="SMART" id="SM00847">
    <property type="entry name" value="HA2"/>
    <property type="match status" value="1"/>
</dbReference>
<dbReference type="GO" id="GO:1990904">
    <property type="term" value="C:ribonucleoprotein complex"/>
    <property type="evidence" value="ECO:0007669"/>
    <property type="project" value="UniProtKB-ARBA"/>
</dbReference>
<dbReference type="SMART" id="SM00487">
    <property type="entry name" value="DEXDc"/>
    <property type="match status" value="1"/>
</dbReference>
<dbReference type="PROSITE" id="PS51192">
    <property type="entry name" value="HELICASE_ATP_BIND_1"/>
    <property type="match status" value="1"/>
</dbReference>
<dbReference type="PANTHER" id="PTHR18934:SF267">
    <property type="entry name" value="ATP-DEPENDENT RNA HELICASE YLR419W-RELATED"/>
    <property type="match status" value="1"/>
</dbReference>
<dbReference type="InterPro" id="IPR007502">
    <property type="entry name" value="Helicase-assoc_dom"/>
</dbReference>
<feature type="compositionally biased region" description="Basic residues" evidence="6">
    <location>
        <begin position="343"/>
        <end position="352"/>
    </location>
</feature>
<accession>A0A8H6XWL0</accession>
<proteinExistence type="predicted"/>
<organism evidence="8 9">
    <name type="scientific">Mycena venus</name>
    <dbReference type="NCBI Taxonomy" id="2733690"/>
    <lineage>
        <taxon>Eukaryota</taxon>
        <taxon>Fungi</taxon>
        <taxon>Dikarya</taxon>
        <taxon>Basidiomycota</taxon>
        <taxon>Agaricomycotina</taxon>
        <taxon>Agaricomycetes</taxon>
        <taxon>Agaricomycetidae</taxon>
        <taxon>Agaricales</taxon>
        <taxon>Marasmiineae</taxon>
        <taxon>Mycenaceae</taxon>
        <taxon>Mycena</taxon>
    </lineage>
</organism>
<dbReference type="GO" id="GO:0003724">
    <property type="term" value="F:RNA helicase activity"/>
    <property type="evidence" value="ECO:0007669"/>
    <property type="project" value="UniProtKB-EC"/>
</dbReference>
<name>A0A8H6XWL0_9AGAR</name>
<keyword evidence="2" id="KW-0547">Nucleotide-binding</keyword>
<dbReference type="InterPro" id="IPR014001">
    <property type="entry name" value="Helicase_ATP-bd"/>
</dbReference>
<dbReference type="GO" id="GO:0005524">
    <property type="term" value="F:ATP binding"/>
    <property type="evidence" value="ECO:0007669"/>
    <property type="project" value="UniProtKB-KW"/>
</dbReference>
<reference evidence="8" key="1">
    <citation type="submission" date="2020-05" db="EMBL/GenBank/DDBJ databases">
        <title>Mycena genomes resolve the evolution of fungal bioluminescence.</title>
        <authorList>
            <person name="Tsai I.J."/>
        </authorList>
    </citation>
    <scope>NUCLEOTIDE SEQUENCE</scope>
    <source>
        <strain evidence="8">CCC161011</strain>
    </source>
</reference>
<keyword evidence="4" id="KW-0347">Helicase</keyword>
<keyword evidence="9" id="KW-1185">Reference proteome</keyword>
<feature type="region of interest" description="Disordered" evidence="6">
    <location>
        <begin position="343"/>
        <end position="365"/>
    </location>
</feature>
<feature type="domain" description="Helicase ATP-binding" evidence="7">
    <location>
        <begin position="400"/>
        <end position="526"/>
    </location>
</feature>
<evidence type="ECO:0000256" key="4">
    <source>
        <dbReference type="ARBA" id="ARBA00022806"/>
    </source>
</evidence>
<dbReference type="PANTHER" id="PTHR18934">
    <property type="entry name" value="ATP-DEPENDENT RNA HELICASE"/>
    <property type="match status" value="1"/>
</dbReference>
<protein>
    <recommendedName>
        <fullName evidence="1">RNA helicase</fullName>
        <ecNumber evidence="1">3.6.4.13</ecNumber>
    </recommendedName>
</protein>
<dbReference type="CDD" id="cd17917">
    <property type="entry name" value="DEXHc_RHA-like"/>
    <property type="match status" value="1"/>
</dbReference>
<dbReference type="SUPFAM" id="SSF52540">
    <property type="entry name" value="P-loop containing nucleoside triphosphate hydrolases"/>
    <property type="match status" value="1"/>
</dbReference>
<keyword evidence="3 8" id="KW-0378">Hydrolase</keyword>
<dbReference type="InterPro" id="IPR011545">
    <property type="entry name" value="DEAD/DEAH_box_helicase_dom"/>
</dbReference>
<dbReference type="GO" id="GO:0016787">
    <property type="term" value="F:hydrolase activity"/>
    <property type="evidence" value="ECO:0007669"/>
    <property type="project" value="UniProtKB-KW"/>
</dbReference>
<comment type="caution">
    <text evidence="8">The sequence shown here is derived from an EMBL/GenBank/DDBJ whole genome shotgun (WGS) entry which is preliminary data.</text>
</comment>
<evidence type="ECO:0000256" key="5">
    <source>
        <dbReference type="ARBA" id="ARBA00022840"/>
    </source>
</evidence>
<evidence type="ECO:0000259" key="7">
    <source>
        <dbReference type="PROSITE" id="PS51192"/>
    </source>
</evidence>
<dbReference type="Gene3D" id="3.40.50.300">
    <property type="entry name" value="P-loop containing nucleotide triphosphate hydrolases"/>
    <property type="match status" value="2"/>
</dbReference>
<feature type="compositionally biased region" description="Basic and acidic residues" evidence="6">
    <location>
        <begin position="353"/>
        <end position="365"/>
    </location>
</feature>
<dbReference type="EMBL" id="JACAZI010000012">
    <property type="protein sequence ID" value="KAF7347615.1"/>
    <property type="molecule type" value="Genomic_DNA"/>
</dbReference>
<dbReference type="Pfam" id="PF00270">
    <property type="entry name" value="DEAD"/>
    <property type="match status" value="1"/>
</dbReference>
<dbReference type="Pfam" id="PF21010">
    <property type="entry name" value="HA2_C"/>
    <property type="match status" value="1"/>
</dbReference>
<dbReference type="PROSITE" id="PS00690">
    <property type="entry name" value="DEAH_ATP_HELICASE"/>
    <property type="match status" value="1"/>
</dbReference>
<evidence type="ECO:0000313" key="8">
    <source>
        <dbReference type="EMBL" id="KAF7347615.1"/>
    </source>
</evidence>
<dbReference type="GO" id="GO:0003723">
    <property type="term" value="F:RNA binding"/>
    <property type="evidence" value="ECO:0007669"/>
    <property type="project" value="TreeGrafter"/>
</dbReference>
<dbReference type="Pfam" id="PF07717">
    <property type="entry name" value="OB_NTP_bind"/>
    <property type="match status" value="1"/>
</dbReference>
<dbReference type="Proteomes" id="UP000620124">
    <property type="component" value="Unassembled WGS sequence"/>
</dbReference>
<evidence type="ECO:0000256" key="3">
    <source>
        <dbReference type="ARBA" id="ARBA00022801"/>
    </source>
</evidence>
<evidence type="ECO:0000256" key="6">
    <source>
        <dbReference type="SAM" id="MobiDB-lite"/>
    </source>
</evidence>
<dbReference type="OrthoDB" id="5600252at2759"/>
<sequence>MYNPDPFAARKEVEQRQVQALNKRREQLAPVESVEDNVRGSEPRPTVASGEFAEAPEVKMAGALRDLTEDAIKQAISLYPEAADAAPSVLSDEDAPKVNQQLGTLGFSAVQARNAVNFLSQPSPVTANLMNSLSPLEAAIEYLILHVPECDLPQRFMPTANSSNSFVVSTHSGADDLKRRWIEDKAAKEAGWPIHVVKACVEADPSLVENWELLLVTLGRKLIGIEQSAEAASGAEPYPIDPDEIEAMGASFEDPTQLVMPLFSAPVKLHILVSPENGFFLEMEEDEFIQPGEGICMAAMRVLEAVWAVVEDEGPPDMSVVLRHIVPRLEEEGVNYDDTHLKVAGKSRSRKKGPGDHRRDDRTSAQIKQEFENLCRDSKYTEMLSSRQRLPAFSAKDEFLTLLDKNRVVVVVGETGCGKTTQLPQFILDSLIMSNQGSTASIVVTQPRRLSAISVAARVSAERIEDGSVGYAIRGESKQGKNTKLLFCTTGVVLRRLGSGDTLDNVSHIVVDEVHERSVDGDFLLLELRELLKKTSNIEGCPHVRNDQSRNVYQLLWRCSSFNYSWLHTHPVTDIYLEDIIPLISYRPSAPRTSRKESGEVLQAFREEHKSKGLDDASISAIQIISRSDRLDFQLIAEVVRHIITDPKNKRGGVLIFLPGVPEIRQCMDAMRTALPGGQADVFPHPSGKSSPPLMSPETSITIDDVIYVVDAGKVKETQYDPDTSMSRLVETYVTRAAGRQRRGRAGRTQPGFCYKLYTRKTEANMGKYPVPEILRVPLESISLTVKVMREEEDVKLFLKRAIDPPKVAAMEAAWTVLEELGAVDLNGKLTPLGRHISTLPVDLRLAKMLVLGTIFQCLGPVLTIAACLSSKPLFLTPMDKRDEASQARARFATAGSDLLTDLNAYDACNKMRAEGKSHGAVRTFCEENFISPNTIRDITTLRNDFIGSLADLGFIPLHSTPSTAALNTNSDNTNLIKAVVLGGLWPRVARVHLPKSAIKFDRVSAGTVQRENIAKEFKMFDLREGRVFLHPQSILFEVAQWKSPFLVYFHKHMTSKVFLRDATEIPLYALLLFGGPVSVNHVAGGLTIGTKESWIRLRAWPRIGVLVNQLRRLLDAQLQRCVEEGAMLNTGGENPVVRAILALITNDGLTES</sequence>
<dbReference type="InterPro" id="IPR011709">
    <property type="entry name" value="DEAD-box_helicase_OB_fold"/>
</dbReference>
<dbReference type="Pfam" id="PF04408">
    <property type="entry name" value="WHD_HA2"/>
    <property type="match status" value="1"/>
</dbReference>
<dbReference type="InterPro" id="IPR002464">
    <property type="entry name" value="DNA/RNA_helicase_DEAH_CS"/>
</dbReference>
<evidence type="ECO:0000313" key="9">
    <source>
        <dbReference type="Proteomes" id="UP000620124"/>
    </source>
</evidence>
<dbReference type="FunFam" id="1.20.120.1080:FF:000002">
    <property type="entry name" value="Putative ATP-dependent RNA helicase DHX36"/>
    <property type="match status" value="1"/>
</dbReference>
<dbReference type="EC" id="3.6.4.13" evidence="1"/>
<evidence type="ECO:0000256" key="1">
    <source>
        <dbReference type="ARBA" id="ARBA00012552"/>
    </source>
</evidence>
<dbReference type="InterPro" id="IPR048333">
    <property type="entry name" value="HA2_WH"/>
</dbReference>
<keyword evidence="5" id="KW-0067">ATP-binding</keyword>
<dbReference type="AlphaFoldDB" id="A0A8H6XWL0"/>
<dbReference type="InterPro" id="IPR059023">
    <property type="entry name" value="RNA_hel_CTD"/>
</dbReference>
<dbReference type="InterPro" id="IPR027417">
    <property type="entry name" value="P-loop_NTPase"/>
</dbReference>
<feature type="region of interest" description="Disordered" evidence="6">
    <location>
        <begin position="1"/>
        <end position="47"/>
    </location>
</feature>
<dbReference type="Pfam" id="PF26026">
    <property type="entry name" value="RNA_hel_CTD"/>
    <property type="match status" value="1"/>
</dbReference>